<comment type="caution">
    <text evidence="1">The sequence shown here is derived from an EMBL/GenBank/DDBJ whole genome shotgun (WGS) entry which is preliminary data.</text>
</comment>
<sequence length="112" mass="12869">MDRLEVLSSVYSNETDLRQIHFVFTGPSHMYLFIDAKKLDIQVPVMLIVIIQRLRSIKVSLCIEAKPNQPIDVVFVGHYLETTTPELKKFFDSLPFCTLAISLVSTWAKKQI</sequence>
<dbReference type="EMBL" id="CM047588">
    <property type="protein sequence ID" value="KAI9905941.1"/>
    <property type="molecule type" value="Genomic_DNA"/>
</dbReference>
<evidence type="ECO:0000313" key="1">
    <source>
        <dbReference type="EMBL" id="KAI9905941.1"/>
    </source>
</evidence>
<gene>
    <name evidence="1" type="ORF">PsorP6_013637</name>
</gene>
<protein>
    <submittedName>
        <fullName evidence="1">Uncharacterized protein</fullName>
    </submittedName>
</protein>
<evidence type="ECO:0000313" key="2">
    <source>
        <dbReference type="Proteomes" id="UP001163321"/>
    </source>
</evidence>
<accession>A0ACC0VJH3</accession>
<name>A0ACC0VJH3_9STRA</name>
<proteinExistence type="predicted"/>
<keyword evidence="2" id="KW-1185">Reference proteome</keyword>
<reference evidence="1 2" key="1">
    <citation type="journal article" date="2022" name="bioRxiv">
        <title>The genome of the oomycete Peronosclerospora sorghi, a cosmopolitan pathogen of maize and sorghum, is inflated with dispersed pseudogenes.</title>
        <authorList>
            <person name="Fletcher K."/>
            <person name="Martin F."/>
            <person name="Isakeit T."/>
            <person name="Cavanaugh K."/>
            <person name="Magill C."/>
            <person name="Michelmore R."/>
        </authorList>
    </citation>
    <scope>NUCLEOTIDE SEQUENCE [LARGE SCALE GENOMIC DNA]</scope>
    <source>
        <strain evidence="1">P6</strain>
    </source>
</reference>
<organism evidence="1 2">
    <name type="scientific">Peronosclerospora sorghi</name>
    <dbReference type="NCBI Taxonomy" id="230839"/>
    <lineage>
        <taxon>Eukaryota</taxon>
        <taxon>Sar</taxon>
        <taxon>Stramenopiles</taxon>
        <taxon>Oomycota</taxon>
        <taxon>Peronosporomycetes</taxon>
        <taxon>Peronosporales</taxon>
        <taxon>Peronosporaceae</taxon>
        <taxon>Peronosclerospora</taxon>
    </lineage>
</organism>
<dbReference type="Proteomes" id="UP001163321">
    <property type="component" value="Chromosome 9"/>
</dbReference>